<protein>
    <recommendedName>
        <fullName evidence="4">N-acetyltransferase domain-containing protein</fullName>
    </recommendedName>
</protein>
<dbReference type="InterPro" id="IPR016181">
    <property type="entry name" value="Acyl_CoA_acyltransferase"/>
</dbReference>
<dbReference type="InterPro" id="IPR051016">
    <property type="entry name" value="Diverse_Substrate_AcTransf"/>
</dbReference>
<keyword evidence="3" id="KW-0012">Acyltransferase</keyword>
<reference evidence="5" key="1">
    <citation type="submission" date="2023-10" db="EMBL/GenBank/DDBJ databases">
        <title>Genome assemblies of two species of porcelain crab, Petrolisthes cinctipes and Petrolisthes manimaculis (Anomura: Porcellanidae).</title>
        <authorList>
            <person name="Angst P."/>
        </authorList>
    </citation>
    <scope>NUCLEOTIDE SEQUENCE</scope>
    <source>
        <strain evidence="5">PB745_01</strain>
        <tissue evidence="5">Gill</tissue>
    </source>
</reference>
<dbReference type="GO" id="GO:0008080">
    <property type="term" value="F:N-acetyltransferase activity"/>
    <property type="evidence" value="ECO:0007669"/>
    <property type="project" value="UniProtKB-ARBA"/>
</dbReference>
<dbReference type="InterPro" id="IPR000182">
    <property type="entry name" value="GNAT_dom"/>
</dbReference>
<dbReference type="CDD" id="cd04301">
    <property type="entry name" value="NAT_SF"/>
    <property type="match status" value="2"/>
</dbReference>
<dbReference type="FunFam" id="3.40.630.30:FF:000064">
    <property type="entry name" value="GNAT family acetyltransferase"/>
    <property type="match status" value="1"/>
</dbReference>
<organism evidence="5 7">
    <name type="scientific">Petrolisthes cinctipes</name>
    <name type="common">Flat porcelain crab</name>
    <dbReference type="NCBI Taxonomy" id="88211"/>
    <lineage>
        <taxon>Eukaryota</taxon>
        <taxon>Metazoa</taxon>
        <taxon>Ecdysozoa</taxon>
        <taxon>Arthropoda</taxon>
        <taxon>Crustacea</taxon>
        <taxon>Multicrustacea</taxon>
        <taxon>Malacostraca</taxon>
        <taxon>Eumalacostraca</taxon>
        <taxon>Eucarida</taxon>
        <taxon>Decapoda</taxon>
        <taxon>Pleocyemata</taxon>
        <taxon>Anomura</taxon>
        <taxon>Galatheoidea</taxon>
        <taxon>Porcellanidae</taxon>
        <taxon>Petrolisthes</taxon>
    </lineage>
</organism>
<dbReference type="PANTHER" id="PTHR10545">
    <property type="entry name" value="DIAMINE N-ACETYLTRANSFERASE"/>
    <property type="match status" value="1"/>
</dbReference>
<accession>A0AAE1BW38</accession>
<comment type="caution">
    <text evidence="5">The sequence shown here is derived from an EMBL/GenBank/DDBJ whole genome shotgun (WGS) entry which is preliminary data.</text>
</comment>
<dbReference type="AlphaFoldDB" id="A0AAE1BW38"/>
<evidence type="ECO:0000256" key="3">
    <source>
        <dbReference type="ARBA" id="ARBA00023315"/>
    </source>
</evidence>
<evidence type="ECO:0000313" key="7">
    <source>
        <dbReference type="Proteomes" id="UP001286313"/>
    </source>
</evidence>
<dbReference type="Pfam" id="PF00583">
    <property type="entry name" value="Acetyltransf_1"/>
    <property type="match status" value="2"/>
</dbReference>
<name>A0AAE1BW38_PETCI</name>
<keyword evidence="7" id="KW-1185">Reference proteome</keyword>
<gene>
    <name evidence="6" type="ORF">Pcinc_018362</name>
    <name evidence="5" type="ORF">Pcinc_035664</name>
</gene>
<evidence type="ECO:0000313" key="6">
    <source>
        <dbReference type="EMBL" id="KAK3876880.1"/>
    </source>
</evidence>
<dbReference type="Proteomes" id="UP001286313">
    <property type="component" value="Unassembled WGS sequence"/>
</dbReference>
<feature type="domain" description="N-acetyltransferase" evidence="4">
    <location>
        <begin position="176"/>
        <end position="344"/>
    </location>
</feature>
<evidence type="ECO:0000259" key="4">
    <source>
        <dbReference type="PROSITE" id="PS51186"/>
    </source>
</evidence>
<feature type="domain" description="N-acetyltransferase" evidence="4">
    <location>
        <begin position="4"/>
        <end position="167"/>
    </location>
</feature>
<sequence>MAEVRVRKAERGDVGRLLTLMQESAPALHEEVHPSITEQVLETSSWDRPVFQAFLAEEVDKSGSVMDTVGYALSHNLYSTWEGISSALRHIYVAPTHRRHGIASRLWRAVVKESLEKDCIRCDCYIPKHNTDAIAFCLKDGRMMDITQKEGWHLFRMEEGKMKTFIQSVKHDISGVRIRPARQEDFTAVRKLIQDLADYEEMPEGPIIDAKKLAYHALDQDSPLFECWVAEDIDKCGNNDNTSSGTLVGYTIFIPILSCEGRAVYMEDLYVSPSQRNCGIGQALWATAMQTGLREGAVRCEWEALDFNHSGIRFYKSKGSINMTEERGIHHFRMLHDQMRKFVEKS</sequence>
<proteinExistence type="inferred from homology"/>
<dbReference type="Gene3D" id="3.40.630.30">
    <property type="match status" value="2"/>
</dbReference>
<dbReference type="PROSITE" id="PS51186">
    <property type="entry name" value="GNAT"/>
    <property type="match status" value="2"/>
</dbReference>
<evidence type="ECO:0000256" key="1">
    <source>
        <dbReference type="ARBA" id="ARBA00008694"/>
    </source>
</evidence>
<dbReference type="EMBL" id="JAWQEG010005401">
    <property type="protein sequence ID" value="KAK3858127.1"/>
    <property type="molecule type" value="Genomic_DNA"/>
</dbReference>
<dbReference type="PANTHER" id="PTHR10545:SF29">
    <property type="entry name" value="GH14572P-RELATED"/>
    <property type="match status" value="1"/>
</dbReference>
<keyword evidence="2" id="KW-0808">Transferase</keyword>
<comment type="similarity">
    <text evidence="1">Belongs to the acetyltransferase family.</text>
</comment>
<dbReference type="EMBL" id="JAWQEG010001761">
    <property type="protein sequence ID" value="KAK3876880.1"/>
    <property type="molecule type" value="Genomic_DNA"/>
</dbReference>
<evidence type="ECO:0000313" key="5">
    <source>
        <dbReference type="EMBL" id="KAK3858127.1"/>
    </source>
</evidence>
<dbReference type="SUPFAM" id="SSF55729">
    <property type="entry name" value="Acyl-CoA N-acyltransferases (Nat)"/>
    <property type="match status" value="2"/>
</dbReference>
<evidence type="ECO:0000256" key="2">
    <source>
        <dbReference type="ARBA" id="ARBA00022679"/>
    </source>
</evidence>